<dbReference type="Proteomes" id="UP000199518">
    <property type="component" value="Unassembled WGS sequence"/>
</dbReference>
<keyword evidence="2" id="KW-1185">Reference proteome</keyword>
<gene>
    <name evidence="1" type="ORF">SAMN05421753_109148</name>
</gene>
<name>A0A1I3IJF0_9PLAN</name>
<reference evidence="2" key="1">
    <citation type="submission" date="2016-10" db="EMBL/GenBank/DDBJ databases">
        <authorList>
            <person name="Varghese N."/>
            <person name="Submissions S."/>
        </authorList>
    </citation>
    <scope>NUCLEOTIDE SEQUENCE [LARGE SCALE GENOMIC DNA]</scope>
    <source>
        <strain evidence="2">DSM 26348</strain>
    </source>
</reference>
<proteinExistence type="predicted"/>
<evidence type="ECO:0000313" key="2">
    <source>
        <dbReference type="Proteomes" id="UP000199518"/>
    </source>
</evidence>
<organism evidence="1 2">
    <name type="scientific">Planctomicrobium piriforme</name>
    <dbReference type="NCBI Taxonomy" id="1576369"/>
    <lineage>
        <taxon>Bacteria</taxon>
        <taxon>Pseudomonadati</taxon>
        <taxon>Planctomycetota</taxon>
        <taxon>Planctomycetia</taxon>
        <taxon>Planctomycetales</taxon>
        <taxon>Planctomycetaceae</taxon>
        <taxon>Planctomicrobium</taxon>
    </lineage>
</organism>
<evidence type="ECO:0000313" key="1">
    <source>
        <dbReference type="EMBL" id="SFI47999.1"/>
    </source>
</evidence>
<protein>
    <submittedName>
        <fullName evidence="1">Uncharacterized protein</fullName>
    </submittedName>
</protein>
<dbReference type="AlphaFoldDB" id="A0A1I3IJF0"/>
<dbReference type="EMBL" id="FOQD01000009">
    <property type="protein sequence ID" value="SFI47999.1"/>
    <property type="molecule type" value="Genomic_DNA"/>
</dbReference>
<sequence length="29" mass="3366">MSCFQVFGQPESLTKSMNRLNLYQSLLTE</sequence>
<accession>A0A1I3IJF0</accession>